<name>W7TKB0_9STRA</name>
<comment type="caution">
    <text evidence="4">The sequence shown here is derived from an EMBL/GenBank/DDBJ whole genome shotgun (WGS) entry which is preliminary data.</text>
</comment>
<dbReference type="Pfam" id="PF04755">
    <property type="entry name" value="PAP_fibrillin"/>
    <property type="match status" value="2"/>
</dbReference>
<gene>
    <name evidence="4" type="ORF">Naga_100111g7</name>
</gene>
<dbReference type="EMBL" id="AZIL01002624">
    <property type="protein sequence ID" value="EWM21174.1"/>
    <property type="molecule type" value="Genomic_DNA"/>
</dbReference>
<reference evidence="4 5" key="1">
    <citation type="journal article" date="2014" name="Mol. Plant">
        <title>Chromosome Scale Genome Assembly and Transcriptome Profiling of Nannochloropsis gaditana in Nitrogen Depletion.</title>
        <authorList>
            <person name="Corteggiani Carpinelli E."/>
            <person name="Telatin A."/>
            <person name="Vitulo N."/>
            <person name="Forcato C."/>
            <person name="D'Angelo M."/>
            <person name="Schiavon R."/>
            <person name="Vezzi A."/>
            <person name="Giacometti G.M."/>
            <person name="Morosinotto T."/>
            <person name="Valle G."/>
        </authorList>
    </citation>
    <scope>NUCLEOTIDE SEQUENCE [LARGE SCALE GENOMIC DNA]</scope>
    <source>
        <strain evidence="4 5">B-31</strain>
    </source>
</reference>
<feature type="domain" description="Plastid lipid-associated protein/fibrillin conserved" evidence="3">
    <location>
        <begin position="258"/>
        <end position="296"/>
    </location>
</feature>
<accession>W7TKB0</accession>
<dbReference type="Proteomes" id="UP000019335">
    <property type="component" value="Unassembled WGS sequence"/>
</dbReference>
<sequence>MLLIKYRTHTGAMTLSRCLWMLSVLVLIAFSALSSAFYLSSRPAFNVADGKPPTPTSLPAALASWPLTLGASRKSPRVLLNTENSLLQAIQGLDRREVQNSVQAQGRVSGLIKELEAAKGIPKATTTREINGKWRLLYTSSDSTASPIQNTFVGNKAFAVYQEIDIAPSASSSAPGTVTNIVDFGGAIGALNVQALASTPSRPIPNFVPRLGDGRFFGLNILGISKTEVPRDSDPDDRIDFKFDNAGFDLGLLPFRIPYPVPFRLLNDEVKGWLEVTYLSGRLRVSRGNKGTIFVLEKVEES</sequence>
<dbReference type="PANTHER" id="PTHR31906">
    <property type="entry name" value="PLASTID-LIPID-ASSOCIATED PROTEIN 4, CHLOROPLASTIC-RELATED"/>
    <property type="match status" value="1"/>
</dbReference>
<evidence type="ECO:0000313" key="4">
    <source>
        <dbReference type="EMBL" id="EWM21174.1"/>
    </source>
</evidence>
<dbReference type="GO" id="GO:0009536">
    <property type="term" value="C:plastid"/>
    <property type="evidence" value="ECO:0007669"/>
    <property type="project" value="UniProtKB-SubCell"/>
</dbReference>
<keyword evidence="5" id="KW-1185">Reference proteome</keyword>
<evidence type="ECO:0000313" key="5">
    <source>
        <dbReference type="Proteomes" id="UP000019335"/>
    </source>
</evidence>
<protein>
    <submittedName>
        <fullName evidence="4">Plastid lipid associated protein</fullName>
    </submittedName>
</protein>
<dbReference type="InterPro" id="IPR039633">
    <property type="entry name" value="PAP"/>
</dbReference>
<evidence type="ECO:0000259" key="3">
    <source>
        <dbReference type="Pfam" id="PF04755"/>
    </source>
</evidence>
<dbReference type="InterPro" id="IPR006843">
    <property type="entry name" value="PAP/fibrillin_dom"/>
</dbReference>
<dbReference type="OrthoDB" id="348976at2759"/>
<dbReference type="AlphaFoldDB" id="W7TKB0"/>
<organism evidence="4 5">
    <name type="scientific">Nannochloropsis gaditana</name>
    <dbReference type="NCBI Taxonomy" id="72520"/>
    <lineage>
        <taxon>Eukaryota</taxon>
        <taxon>Sar</taxon>
        <taxon>Stramenopiles</taxon>
        <taxon>Ochrophyta</taxon>
        <taxon>Eustigmatophyceae</taxon>
        <taxon>Eustigmatales</taxon>
        <taxon>Monodopsidaceae</taxon>
        <taxon>Nannochloropsis</taxon>
    </lineage>
</organism>
<comment type="subcellular location">
    <subcellularLocation>
        <location evidence="1">Plastid</location>
    </subcellularLocation>
</comment>
<keyword evidence="2" id="KW-0934">Plastid</keyword>
<feature type="domain" description="Plastid lipid-associated protein/fibrillin conserved" evidence="3">
    <location>
        <begin position="83"/>
        <end position="194"/>
    </location>
</feature>
<evidence type="ECO:0000256" key="1">
    <source>
        <dbReference type="ARBA" id="ARBA00004474"/>
    </source>
</evidence>
<evidence type="ECO:0000256" key="2">
    <source>
        <dbReference type="ARBA" id="ARBA00022640"/>
    </source>
</evidence>
<proteinExistence type="predicted"/>